<dbReference type="PANTHER" id="PTHR12922">
    <property type="entry name" value="UBIQUINONE BIOSYNTHESIS PROTEIN"/>
    <property type="match status" value="1"/>
</dbReference>
<feature type="binding site" evidence="7">
    <location>
        <position position="182"/>
    </location>
    <ligand>
        <name>Zn(2+)</name>
        <dbReference type="ChEBI" id="CHEBI:29105"/>
    </ligand>
</feature>
<comment type="cofactor">
    <cofactor evidence="7">
        <name>Zn(2+)</name>
        <dbReference type="ChEBI" id="CHEBI:29105"/>
    </cofactor>
</comment>
<comment type="pathway">
    <text evidence="7">Cofactor biosynthesis; ubiquinone biosynthesis.</text>
</comment>
<comment type="similarity">
    <text evidence="7">Belongs to the COQ4 family.</text>
</comment>
<sequence length="289" mass="32310">MSLVASLVSGVVRKAVPGAAAAIGASYLLSKSMAAFTSPDAKPNSARGRKPLYNTHTPTTGLQKAVIATGAALLSIGDPANGAYVAALGDATSNGFFGKMREQMMSDETGRRILKERPQIAFTPEQWESLGSLPEGSFGHAYYNQMRRNNISWTTRPPVRFVDNEEDAYMLLRYRQCHDFYHTILDMDISVLEELAIKVFEWRQTGLPVGLIASAFGPLRLPLSQRQRFFAHYLPWAMQCGSQAKPIISVYWEEMWDRSIDDVRKEMGVWLMPERNSVTRVKKSTAIRN</sequence>
<evidence type="ECO:0000313" key="8">
    <source>
        <dbReference type="EMBL" id="KAJ1646146.1"/>
    </source>
</evidence>
<reference evidence="8" key="1">
    <citation type="submission" date="2022-07" db="EMBL/GenBank/DDBJ databases">
        <title>Phylogenomic reconstructions and comparative analyses of Kickxellomycotina fungi.</title>
        <authorList>
            <person name="Reynolds N.K."/>
            <person name="Stajich J.E."/>
            <person name="Barry K."/>
            <person name="Grigoriev I.V."/>
            <person name="Crous P."/>
            <person name="Smith M.E."/>
        </authorList>
    </citation>
    <scope>NUCLEOTIDE SEQUENCE</scope>
    <source>
        <strain evidence="8">NBRC 105413</strain>
    </source>
</reference>
<evidence type="ECO:0000256" key="4">
    <source>
        <dbReference type="ARBA" id="ARBA00023136"/>
    </source>
</evidence>
<dbReference type="InterPro" id="IPR007715">
    <property type="entry name" value="Coq4"/>
</dbReference>
<feature type="binding site" evidence="7">
    <location>
        <position position="179"/>
    </location>
    <ligand>
        <name>Zn(2+)</name>
        <dbReference type="ChEBI" id="CHEBI:29105"/>
    </ligand>
</feature>
<proteinExistence type="inferred from homology"/>
<keyword evidence="3 7" id="KW-0496">Mitochondrion</keyword>
<feature type="binding site" evidence="7">
    <location>
        <position position="194"/>
    </location>
    <ligand>
        <name>Zn(2+)</name>
        <dbReference type="ChEBI" id="CHEBI:29105"/>
    </ligand>
</feature>
<keyword evidence="4 7" id="KW-0472">Membrane</keyword>
<evidence type="ECO:0000256" key="2">
    <source>
        <dbReference type="ARBA" id="ARBA00022792"/>
    </source>
</evidence>
<evidence type="ECO:0000256" key="1">
    <source>
        <dbReference type="ARBA" id="ARBA00022688"/>
    </source>
</evidence>
<dbReference type="HAMAP" id="MF_03111">
    <property type="entry name" value="Coq4"/>
    <property type="match status" value="1"/>
</dbReference>
<keyword evidence="5 7" id="KW-0456">Lyase</keyword>
<evidence type="ECO:0000313" key="9">
    <source>
        <dbReference type="Proteomes" id="UP001145021"/>
    </source>
</evidence>
<dbReference type="AlphaFoldDB" id="A0A9W7XN67"/>
<dbReference type="InterPro" id="IPR027540">
    <property type="entry name" value="Coq4_euk"/>
</dbReference>
<keyword evidence="7" id="KW-0862">Zinc</keyword>
<evidence type="ECO:0000256" key="3">
    <source>
        <dbReference type="ARBA" id="ARBA00023128"/>
    </source>
</evidence>
<comment type="function">
    <text evidence="7">Lyase that catalyzes the C1-decarboxylation of 4-hydroxy-3-methoxy-5-(all-trans-polyprenyl)benzoic acid into 2-methoxy-6-(all-trans-polyprenyl)phenol during ubiquinone biosynthesis.</text>
</comment>
<keyword evidence="2 7" id="KW-0999">Mitochondrion inner membrane</keyword>
<keyword evidence="9" id="KW-1185">Reference proteome</keyword>
<accession>A0A9W7XN67</accession>
<comment type="caution">
    <text evidence="8">The sequence shown here is derived from an EMBL/GenBank/DDBJ whole genome shotgun (WGS) entry which is preliminary data.</text>
</comment>
<comment type="subcellular location">
    <subcellularLocation>
        <location evidence="7">Mitochondrion inner membrane</location>
        <topology evidence="7">Peripheral membrane protein</topology>
        <orientation evidence="7">Matrix side</orientation>
    </subcellularLocation>
</comment>
<evidence type="ECO:0000256" key="7">
    <source>
        <dbReference type="HAMAP-Rule" id="MF_03111"/>
    </source>
</evidence>
<feature type="binding site" evidence="7">
    <location>
        <position position="178"/>
    </location>
    <ligand>
        <name>Zn(2+)</name>
        <dbReference type="ChEBI" id="CHEBI:29105"/>
    </ligand>
</feature>
<keyword evidence="7" id="KW-0479">Metal-binding</keyword>
<dbReference type="GO" id="GO:0031314">
    <property type="term" value="C:extrinsic component of mitochondrial inner membrane"/>
    <property type="evidence" value="ECO:0007669"/>
    <property type="project" value="UniProtKB-UniRule"/>
</dbReference>
<protein>
    <recommendedName>
        <fullName evidence="6">4-hydroxy-3-methoxy-5-polyprenylbenzoate decarboxylase</fullName>
    </recommendedName>
</protein>
<gene>
    <name evidence="7 8" type="primary">COQ4</name>
    <name evidence="8" type="ORF">LPJ64_002338</name>
</gene>
<keyword evidence="8" id="KW-0830">Ubiquinone</keyword>
<dbReference type="PANTHER" id="PTHR12922:SF7">
    <property type="entry name" value="UBIQUINONE BIOSYNTHESIS PROTEIN COQ4 HOMOLOG, MITOCHONDRIAL"/>
    <property type="match status" value="1"/>
</dbReference>
<dbReference type="EMBL" id="JANBOH010000073">
    <property type="protein sequence ID" value="KAJ1646146.1"/>
    <property type="molecule type" value="Genomic_DNA"/>
</dbReference>
<keyword evidence="1 7" id="KW-0831">Ubiquinone biosynthesis</keyword>
<dbReference type="Proteomes" id="UP001145021">
    <property type="component" value="Unassembled WGS sequence"/>
</dbReference>
<organism evidence="8 9">
    <name type="scientific">Coemansia asiatica</name>
    <dbReference type="NCBI Taxonomy" id="1052880"/>
    <lineage>
        <taxon>Eukaryota</taxon>
        <taxon>Fungi</taxon>
        <taxon>Fungi incertae sedis</taxon>
        <taxon>Zoopagomycota</taxon>
        <taxon>Kickxellomycotina</taxon>
        <taxon>Kickxellomycetes</taxon>
        <taxon>Kickxellales</taxon>
        <taxon>Kickxellaceae</taxon>
        <taxon>Coemansia</taxon>
    </lineage>
</organism>
<dbReference type="GO" id="GO:0120539">
    <property type="term" value="F:4-hydroxy-3-methoxy-5-polyprenylbenzoate decarboxylase activity"/>
    <property type="evidence" value="ECO:0007669"/>
    <property type="project" value="UniProtKB-EC"/>
</dbReference>
<evidence type="ECO:0000256" key="5">
    <source>
        <dbReference type="ARBA" id="ARBA00023239"/>
    </source>
</evidence>
<dbReference type="Pfam" id="PF05019">
    <property type="entry name" value="Coq4"/>
    <property type="match status" value="1"/>
</dbReference>
<name>A0A9W7XN67_9FUNG</name>
<evidence type="ECO:0000256" key="6">
    <source>
        <dbReference type="ARBA" id="ARBA00081568"/>
    </source>
</evidence>
<dbReference type="GO" id="GO:0008270">
    <property type="term" value="F:zinc ion binding"/>
    <property type="evidence" value="ECO:0007669"/>
    <property type="project" value="UniProtKB-UniRule"/>
</dbReference>
<comment type="subunit">
    <text evidence="7">Component of a multi-subunit COQ enzyme complex, composed of at least COQ3, COQ4, COQ5, COQ6, COQ7 and COQ9.</text>
</comment>
<comment type="catalytic activity">
    <reaction evidence="7">
        <text>a 4-hydroxy-3-methoxy-5-(all-trans-polyprenyl)benzoate + H(+) = a 2-methoxy-6-(all-trans-polyprenyl)phenol + CO2</text>
        <dbReference type="Rhea" id="RHEA:81179"/>
        <dbReference type="Rhea" id="RHEA-COMP:9551"/>
        <dbReference type="Rhea" id="RHEA-COMP:10931"/>
        <dbReference type="ChEBI" id="CHEBI:15378"/>
        <dbReference type="ChEBI" id="CHEBI:16526"/>
        <dbReference type="ChEBI" id="CHEBI:62731"/>
        <dbReference type="ChEBI" id="CHEBI:84443"/>
        <dbReference type="EC" id="4.1.1.130"/>
    </reaction>
</comment>